<evidence type="ECO:0000313" key="2">
    <source>
        <dbReference type="EMBL" id="KAJ7372292.1"/>
    </source>
</evidence>
<dbReference type="Proteomes" id="UP001163046">
    <property type="component" value="Unassembled WGS sequence"/>
</dbReference>
<dbReference type="PANTHER" id="PTHR13847:SF200">
    <property type="entry name" value="SARCOSINE DEHYDROGENASE, MITOCHONDRIAL"/>
    <property type="match status" value="1"/>
</dbReference>
<dbReference type="Pfam" id="PF01266">
    <property type="entry name" value="DAO"/>
    <property type="match status" value="1"/>
</dbReference>
<gene>
    <name evidence="2" type="ORF">OS493_019736</name>
</gene>
<dbReference type="InterPro" id="IPR036188">
    <property type="entry name" value="FAD/NAD-bd_sf"/>
</dbReference>
<protein>
    <recommendedName>
        <fullName evidence="1">FAD dependent oxidoreductase domain-containing protein</fullName>
    </recommendedName>
</protein>
<feature type="domain" description="FAD dependent oxidoreductase" evidence="1">
    <location>
        <begin position="58"/>
        <end position="162"/>
    </location>
</feature>
<dbReference type="OrthoDB" id="498204at2759"/>
<dbReference type="EMBL" id="MU826837">
    <property type="protein sequence ID" value="KAJ7372292.1"/>
    <property type="molecule type" value="Genomic_DNA"/>
</dbReference>
<name>A0A9W9YZH2_9CNID</name>
<dbReference type="AlphaFoldDB" id="A0A9W9YZH2"/>
<evidence type="ECO:0000313" key="3">
    <source>
        <dbReference type="Proteomes" id="UP001163046"/>
    </source>
</evidence>
<sequence length="167" mass="18696">MWRLAKVLKDSRLSSLDRSTSCLWSCVRHESSTKAEVPYKTLQTDDKRAPDTVPAEADVVIIGGGSIGSSTLYHLTKLGVNNAVLLERDQLTSGTTWHSAGLVWRLRPSDVEVELLAATRELARDVLEKETGLWAGWNENGGLFIANNKERLDEYKRLIDTWQGIRC</sequence>
<reference evidence="2" key="1">
    <citation type="submission" date="2023-01" db="EMBL/GenBank/DDBJ databases">
        <title>Genome assembly of the deep-sea coral Lophelia pertusa.</title>
        <authorList>
            <person name="Herrera S."/>
            <person name="Cordes E."/>
        </authorList>
    </citation>
    <scope>NUCLEOTIDE SEQUENCE</scope>
    <source>
        <strain evidence="2">USNM1676648</strain>
        <tissue evidence="2">Polyp</tissue>
    </source>
</reference>
<dbReference type="SUPFAM" id="SSF51905">
    <property type="entry name" value="FAD/NAD(P)-binding domain"/>
    <property type="match status" value="1"/>
</dbReference>
<dbReference type="GO" id="GO:0005759">
    <property type="term" value="C:mitochondrial matrix"/>
    <property type="evidence" value="ECO:0007669"/>
    <property type="project" value="TreeGrafter"/>
</dbReference>
<proteinExistence type="predicted"/>
<dbReference type="InterPro" id="IPR006076">
    <property type="entry name" value="FAD-dep_OxRdtase"/>
</dbReference>
<dbReference type="GO" id="GO:1901053">
    <property type="term" value="P:sarcosine catabolic process"/>
    <property type="evidence" value="ECO:0007669"/>
    <property type="project" value="TreeGrafter"/>
</dbReference>
<keyword evidence="3" id="KW-1185">Reference proteome</keyword>
<dbReference type="Gene3D" id="3.50.50.60">
    <property type="entry name" value="FAD/NAD(P)-binding domain"/>
    <property type="match status" value="1"/>
</dbReference>
<dbReference type="PANTHER" id="PTHR13847">
    <property type="entry name" value="SARCOSINE DEHYDROGENASE-RELATED"/>
    <property type="match status" value="1"/>
</dbReference>
<comment type="caution">
    <text evidence="2">The sequence shown here is derived from an EMBL/GenBank/DDBJ whole genome shotgun (WGS) entry which is preliminary data.</text>
</comment>
<accession>A0A9W9YZH2</accession>
<evidence type="ECO:0000259" key="1">
    <source>
        <dbReference type="Pfam" id="PF01266"/>
    </source>
</evidence>
<dbReference type="GO" id="GO:0008480">
    <property type="term" value="F:sarcosine dehydrogenase activity"/>
    <property type="evidence" value="ECO:0007669"/>
    <property type="project" value="TreeGrafter"/>
</dbReference>
<organism evidence="2 3">
    <name type="scientific">Desmophyllum pertusum</name>
    <dbReference type="NCBI Taxonomy" id="174260"/>
    <lineage>
        <taxon>Eukaryota</taxon>
        <taxon>Metazoa</taxon>
        <taxon>Cnidaria</taxon>
        <taxon>Anthozoa</taxon>
        <taxon>Hexacorallia</taxon>
        <taxon>Scleractinia</taxon>
        <taxon>Caryophylliina</taxon>
        <taxon>Caryophylliidae</taxon>
        <taxon>Desmophyllum</taxon>
    </lineage>
</organism>